<organism evidence="1 2">
    <name type="scientific">Mesorhizobium australicum</name>
    <dbReference type="NCBI Taxonomy" id="536018"/>
    <lineage>
        <taxon>Bacteria</taxon>
        <taxon>Pseudomonadati</taxon>
        <taxon>Pseudomonadota</taxon>
        <taxon>Alphaproteobacteria</taxon>
        <taxon>Hyphomicrobiales</taxon>
        <taxon>Phyllobacteriaceae</taxon>
        <taxon>Mesorhizobium</taxon>
    </lineage>
</organism>
<keyword evidence="2" id="KW-1185">Reference proteome</keyword>
<name>A0A1X7NZN1_9HYPH</name>
<protein>
    <recommendedName>
        <fullName evidence="3">PemK-like, MazF-like toxin of type II toxin-antitoxin system</fullName>
    </recommendedName>
</protein>
<gene>
    <name evidence="1" type="ORF">SAMN02982922_2979</name>
</gene>
<proteinExistence type="predicted"/>
<evidence type="ECO:0000313" key="1">
    <source>
        <dbReference type="EMBL" id="SMH43905.1"/>
    </source>
</evidence>
<dbReference type="OrthoDB" id="7432864at2"/>
<reference evidence="1 2" key="1">
    <citation type="submission" date="2017-04" db="EMBL/GenBank/DDBJ databases">
        <authorList>
            <person name="Afonso C.L."/>
            <person name="Miller P.J."/>
            <person name="Scott M.A."/>
            <person name="Spackman E."/>
            <person name="Goraichik I."/>
            <person name="Dimitrov K.M."/>
            <person name="Suarez D.L."/>
            <person name="Swayne D.E."/>
        </authorList>
    </citation>
    <scope>NUCLEOTIDE SEQUENCE [LARGE SCALE GENOMIC DNA]</scope>
    <source>
        <strain evidence="1 2">B5P</strain>
    </source>
</reference>
<evidence type="ECO:0008006" key="3">
    <source>
        <dbReference type="Google" id="ProtNLM"/>
    </source>
</evidence>
<dbReference type="Proteomes" id="UP000193083">
    <property type="component" value="Unassembled WGS sequence"/>
</dbReference>
<dbReference type="EMBL" id="FXBL01000004">
    <property type="protein sequence ID" value="SMH43905.1"/>
    <property type="molecule type" value="Genomic_DNA"/>
</dbReference>
<accession>A0A1X7NZN1</accession>
<evidence type="ECO:0000313" key="2">
    <source>
        <dbReference type="Proteomes" id="UP000193083"/>
    </source>
</evidence>
<dbReference type="AlphaFoldDB" id="A0A1X7NZN1"/>
<sequence length="147" mass="16675">MAPLPHPTEGLVIRYSYLWRADHLAGLEEGSKDRPCAIVLAIVTDDDSRPLVTVLPITHSPPSHPQDAIEIPAVTKRRLSLDDQRSWIVLTEANEFRWPGPDLRRTGRPGLDDFAYGYLPNALYERVRLAFLAAIRRSPQRMVPRTE</sequence>